<dbReference type="RefSeq" id="WP_311360529.1">
    <property type="nucleotide sequence ID" value="NZ_JAVRIE010000001.1"/>
</dbReference>
<feature type="transmembrane region" description="Helical" evidence="6">
    <location>
        <begin position="48"/>
        <end position="66"/>
    </location>
</feature>
<gene>
    <name evidence="8" type="ORF">RM544_04315</name>
</gene>
<dbReference type="GO" id="GO:0005886">
    <property type="term" value="C:plasma membrane"/>
    <property type="evidence" value="ECO:0007669"/>
    <property type="project" value="UniProtKB-SubCell"/>
</dbReference>
<dbReference type="Proteomes" id="UP001249020">
    <property type="component" value="Unassembled WGS sequence"/>
</dbReference>
<protein>
    <submittedName>
        <fullName evidence="8">DNA internalization-related competence protein ComEC/Rec2</fullName>
    </submittedName>
</protein>
<dbReference type="InterPro" id="IPR001279">
    <property type="entry name" value="Metallo-B-lactamas"/>
</dbReference>
<evidence type="ECO:0000313" key="9">
    <source>
        <dbReference type="Proteomes" id="UP001249020"/>
    </source>
</evidence>
<dbReference type="CDD" id="cd07731">
    <property type="entry name" value="ComA-like_MBL-fold"/>
    <property type="match status" value="1"/>
</dbReference>
<keyword evidence="2" id="KW-1003">Cell membrane</keyword>
<dbReference type="InterPro" id="IPR052159">
    <property type="entry name" value="Competence_DNA_uptake"/>
</dbReference>
<accession>A0AAW8QY90</accession>
<dbReference type="Pfam" id="PF13567">
    <property type="entry name" value="DUF4131"/>
    <property type="match status" value="1"/>
</dbReference>
<feature type="transmembrane region" description="Helical" evidence="6">
    <location>
        <begin position="309"/>
        <end position="328"/>
    </location>
</feature>
<dbReference type="AlphaFoldDB" id="A0AAW8QY90"/>
<sequence length="802" mass="90212">MASHEKPMFAFIMICFSSMFWPVLPAMSMLPVLCVLTALCLYFCSRNWITGLVIGILWASSVGHWYSSWQLPYRFFNKNIMIEGVVDSLHIEQNQGEQINYLEDTYVYPTPLAKIKKSQEKPPANKVYIIKIKRLGVTSLTQPVFVRVSWFAPILRLRQGNQVQLLVTLAPPHSVLNSGDFVLQKWLASKNIVALGKVRASPSNQIVDASITWRQSLVDQVQSIGLEHSRWIMSLAVGARQGLTAEDWEILQVSGTAHLFAISGMHLAIVTGLFIVIFKAIAFLFYHLRAKLSGKLSGKNRSAFLLQRNVIRICLVLSLPCCALYAVLSGLQVPVLRALLGLICYLYLVYFSLYWRFTSVFLFLLCTFLIMFPLSILSLSFWFSFSAVLLIVFFIWRFTQKGMSLKQKVLNLIYLQVFLSVFMLPATAANFATISIISPVINLLLLPLFSFVLVPLSLLSIILLLLSFNSAATSILFVLDDLFDLLLSLLTFATSLPMSGFRGLAYPGLFWCLVIVLLLFITLPFWPQRKLIVSSLIVCMFLSIFEWPVPKHRWKMTLVDVGQGLSVLIQSEGEVLIYDTGRIFPDGILPMGGRRGDFSFDVDTLVNSHYDNDHAGGNGFLFSTYNVKNAFGPDYGCYQSTDKNQEPWLKGVKIDVLWPLHAVSGENNNESCVLKISKGEFSVLLTGDIEAEVERKLVALYKNTGELKSTILVSPHHGSKTSSSLAFVKHVQAEYALVSSKFMNQWGFPHAYVLSNYASIGTKVLNTAYDGSIGIEIGQQGYHIHTMRGDFLSPWYMNIRRR</sequence>
<organism evidence="8 9">
    <name type="scientific">Brumicola blandensis</name>
    <dbReference type="NCBI Taxonomy" id="3075611"/>
    <lineage>
        <taxon>Bacteria</taxon>
        <taxon>Pseudomonadati</taxon>
        <taxon>Pseudomonadota</taxon>
        <taxon>Gammaproteobacteria</taxon>
        <taxon>Alteromonadales</taxon>
        <taxon>Alteromonadaceae</taxon>
        <taxon>Brumicola</taxon>
    </lineage>
</organism>
<dbReference type="EMBL" id="JAVRIE010000001">
    <property type="protein sequence ID" value="MDT0581754.1"/>
    <property type="molecule type" value="Genomic_DNA"/>
</dbReference>
<dbReference type="InterPro" id="IPR025405">
    <property type="entry name" value="DUF4131"/>
</dbReference>
<comment type="caution">
    <text evidence="8">The sequence shown here is derived from an EMBL/GenBank/DDBJ whole genome shotgun (WGS) entry which is preliminary data.</text>
</comment>
<feature type="transmembrane region" description="Helical" evidence="6">
    <location>
        <begin position="382"/>
        <end position="399"/>
    </location>
</feature>
<evidence type="ECO:0000256" key="5">
    <source>
        <dbReference type="ARBA" id="ARBA00023136"/>
    </source>
</evidence>
<dbReference type="PANTHER" id="PTHR30619">
    <property type="entry name" value="DNA INTERNALIZATION/COMPETENCE PROTEIN COMEC/REC2"/>
    <property type="match status" value="1"/>
</dbReference>
<dbReference type="NCBIfam" id="TIGR00360">
    <property type="entry name" value="ComEC_N-term"/>
    <property type="match status" value="1"/>
</dbReference>
<dbReference type="SUPFAM" id="SSF56281">
    <property type="entry name" value="Metallo-hydrolase/oxidoreductase"/>
    <property type="match status" value="1"/>
</dbReference>
<feature type="transmembrane region" description="Helical" evidence="6">
    <location>
        <begin position="360"/>
        <end position="376"/>
    </location>
</feature>
<comment type="subcellular location">
    <subcellularLocation>
        <location evidence="1">Cell membrane</location>
        <topology evidence="1">Multi-pass membrane protein</topology>
    </subcellularLocation>
</comment>
<feature type="domain" description="Metallo-beta-lactamase" evidence="7">
    <location>
        <begin position="563"/>
        <end position="741"/>
    </location>
</feature>
<keyword evidence="4 6" id="KW-1133">Transmembrane helix</keyword>
<evidence type="ECO:0000256" key="4">
    <source>
        <dbReference type="ARBA" id="ARBA00022989"/>
    </source>
</evidence>
<dbReference type="InterPro" id="IPR036866">
    <property type="entry name" value="RibonucZ/Hydroxyglut_hydro"/>
</dbReference>
<name>A0AAW8QY90_9ALTE</name>
<dbReference type="InterPro" id="IPR004477">
    <property type="entry name" value="ComEC_N"/>
</dbReference>
<dbReference type="NCBIfam" id="TIGR00361">
    <property type="entry name" value="ComEC_Rec2"/>
    <property type="match status" value="1"/>
</dbReference>
<dbReference type="GO" id="GO:0030420">
    <property type="term" value="P:establishment of competence for transformation"/>
    <property type="evidence" value="ECO:0007669"/>
    <property type="project" value="InterPro"/>
</dbReference>
<feature type="transmembrane region" description="Helical" evidence="6">
    <location>
        <begin position="475"/>
        <end position="496"/>
    </location>
</feature>
<dbReference type="Pfam" id="PF00753">
    <property type="entry name" value="Lactamase_B"/>
    <property type="match status" value="1"/>
</dbReference>
<feature type="transmembrane region" description="Helical" evidence="6">
    <location>
        <begin position="443"/>
        <end position="468"/>
    </location>
</feature>
<evidence type="ECO:0000313" key="8">
    <source>
        <dbReference type="EMBL" id="MDT0581754.1"/>
    </source>
</evidence>
<evidence type="ECO:0000259" key="7">
    <source>
        <dbReference type="SMART" id="SM00849"/>
    </source>
</evidence>
<evidence type="ECO:0000256" key="2">
    <source>
        <dbReference type="ARBA" id="ARBA00022475"/>
    </source>
</evidence>
<dbReference type="Pfam" id="PF03772">
    <property type="entry name" value="Competence"/>
    <property type="match status" value="1"/>
</dbReference>
<feature type="transmembrane region" description="Helical" evidence="6">
    <location>
        <begin position="531"/>
        <end position="549"/>
    </location>
</feature>
<dbReference type="Gene3D" id="3.60.15.10">
    <property type="entry name" value="Ribonuclease Z/Hydroxyacylglutathione hydrolase-like"/>
    <property type="match status" value="1"/>
</dbReference>
<keyword evidence="3 6" id="KW-0812">Transmembrane</keyword>
<feature type="transmembrane region" description="Helical" evidence="6">
    <location>
        <begin position="508"/>
        <end position="526"/>
    </location>
</feature>
<feature type="transmembrane region" description="Helical" evidence="6">
    <location>
        <begin position="334"/>
        <end position="353"/>
    </location>
</feature>
<feature type="transmembrane region" description="Helical" evidence="6">
    <location>
        <begin position="20"/>
        <end position="41"/>
    </location>
</feature>
<keyword evidence="5 6" id="KW-0472">Membrane</keyword>
<evidence type="ECO:0000256" key="3">
    <source>
        <dbReference type="ARBA" id="ARBA00022692"/>
    </source>
</evidence>
<feature type="transmembrane region" description="Helical" evidence="6">
    <location>
        <begin position="267"/>
        <end position="288"/>
    </location>
</feature>
<dbReference type="InterPro" id="IPR035681">
    <property type="entry name" value="ComA-like_MBL"/>
</dbReference>
<evidence type="ECO:0000256" key="6">
    <source>
        <dbReference type="SAM" id="Phobius"/>
    </source>
</evidence>
<dbReference type="PANTHER" id="PTHR30619:SF1">
    <property type="entry name" value="RECOMBINATION PROTEIN 2"/>
    <property type="match status" value="1"/>
</dbReference>
<evidence type="ECO:0000256" key="1">
    <source>
        <dbReference type="ARBA" id="ARBA00004651"/>
    </source>
</evidence>
<reference evidence="8 9" key="1">
    <citation type="submission" date="2023-09" db="EMBL/GenBank/DDBJ databases">
        <authorList>
            <person name="Rey-Velasco X."/>
        </authorList>
    </citation>
    <scope>NUCLEOTIDE SEQUENCE [LARGE SCALE GENOMIC DNA]</scope>
    <source>
        <strain evidence="8 9">W409</strain>
    </source>
</reference>
<keyword evidence="9" id="KW-1185">Reference proteome</keyword>
<proteinExistence type="predicted"/>
<dbReference type="InterPro" id="IPR004797">
    <property type="entry name" value="Competence_ComEC/Rec2"/>
</dbReference>
<dbReference type="SMART" id="SM00849">
    <property type="entry name" value="Lactamase_B"/>
    <property type="match status" value="1"/>
</dbReference>
<feature type="transmembrane region" description="Helical" evidence="6">
    <location>
        <begin position="411"/>
        <end position="437"/>
    </location>
</feature>